<protein>
    <submittedName>
        <fullName evidence="1">Uncharacterized protein</fullName>
    </submittedName>
</protein>
<gene>
    <name evidence="1" type="ORF">I79_006801</name>
</gene>
<dbReference type="Proteomes" id="UP000001075">
    <property type="component" value="Unassembled WGS sequence"/>
</dbReference>
<dbReference type="InParanoid" id="G3H8U0"/>
<reference evidence="2" key="1">
    <citation type="journal article" date="2011" name="Nat. Biotechnol.">
        <title>The genomic sequence of the Chinese hamster ovary (CHO)-K1 cell line.</title>
        <authorList>
            <person name="Xu X."/>
            <person name="Nagarajan H."/>
            <person name="Lewis N.E."/>
            <person name="Pan S."/>
            <person name="Cai Z."/>
            <person name="Liu X."/>
            <person name="Chen W."/>
            <person name="Xie M."/>
            <person name="Wang W."/>
            <person name="Hammond S."/>
            <person name="Andersen M.R."/>
            <person name="Neff N."/>
            <person name="Passarelli B."/>
            <person name="Koh W."/>
            <person name="Fan H.C."/>
            <person name="Wang J."/>
            <person name="Gui Y."/>
            <person name="Lee K.H."/>
            <person name="Betenbaugh M.J."/>
            <person name="Quake S.R."/>
            <person name="Famili I."/>
            <person name="Palsson B.O."/>
            <person name="Wang J."/>
        </authorList>
    </citation>
    <scope>NUCLEOTIDE SEQUENCE [LARGE SCALE GENOMIC DNA]</scope>
    <source>
        <strain evidence="2">CHO K1 cell line</strain>
    </source>
</reference>
<organism evidence="1 2">
    <name type="scientific">Cricetulus griseus</name>
    <name type="common">Chinese hamster</name>
    <name type="synonym">Cricetulus barabensis griseus</name>
    <dbReference type="NCBI Taxonomy" id="10029"/>
    <lineage>
        <taxon>Eukaryota</taxon>
        <taxon>Metazoa</taxon>
        <taxon>Chordata</taxon>
        <taxon>Craniata</taxon>
        <taxon>Vertebrata</taxon>
        <taxon>Euteleostomi</taxon>
        <taxon>Mammalia</taxon>
        <taxon>Eutheria</taxon>
        <taxon>Euarchontoglires</taxon>
        <taxon>Glires</taxon>
        <taxon>Rodentia</taxon>
        <taxon>Myomorpha</taxon>
        <taxon>Muroidea</taxon>
        <taxon>Cricetidae</taxon>
        <taxon>Cricetinae</taxon>
        <taxon>Cricetulus</taxon>
    </lineage>
</organism>
<evidence type="ECO:0000313" key="2">
    <source>
        <dbReference type="Proteomes" id="UP000001075"/>
    </source>
</evidence>
<evidence type="ECO:0000313" key="1">
    <source>
        <dbReference type="EMBL" id="EGV97671.1"/>
    </source>
</evidence>
<dbReference type="AlphaFoldDB" id="G3H8U0"/>
<dbReference type="EMBL" id="JH000219">
    <property type="protein sequence ID" value="EGV97671.1"/>
    <property type="molecule type" value="Genomic_DNA"/>
</dbReference>
<accession>G3H8U0</accession>
<proteinExistence type="predicted"/>
<sequence length="102" mass="11481">MCIHNCVYLAEGYKIETEQTDHSCSHWNFRWVSNQGQLSPPRTQHHNQRQQTGQRETELQIQLSLATPGGLISQVTALCHFVSLVTAKAQDKIPSGSSLFCQ</sequence>
<name>G3H8U0_CRIGR</name>